<evidence type="ECO:0000313" key="2">
    <source>
        <dbReference type="Proteomes" id="UP001165082"/>
    </source>
</evidence>
<protein>
    <submittedName>
        <fullName evidence="1">Uncharacterized protein</fullName>
    </submittedName>
</protein>
<gene>
    <name evidence="1" type="ORF">TrRE_jg2609</name>
</gene>
<reference evidence="1" key="1">
    <citation type="submission" date="2022-07" db="EMBL/GenBank/DDBJ databases">
        <title>Genome analysis of Parmales, a sister group of diatoms, reveals the evolutionary specialization of diatoms from phago-mixotrophs to photoautotrophs.</title>
        <authorList>
            <person name="Ban H."/>
            <person name="Sato S."/>
            <person name="Yoshikawa S."/>
            <person name="Kazumasa Y."/>
            <person name="Nakamura Y."/>
            <person name="Ichinomiya M."/>
            <person name="Saitoh K."/>
            <person name="Sato N."/>
            <person name="Blanc-Mathieu R."/>
            <person name="Endo H."/>
            <person name="Kuwata A."/>
            <person name="Ogata H."/>
        </authorList>
    </citation>
    <scope>NUCLEOTIDE SEQUENCE</scope>
</reference>
<dbReference type="EMBL" id="BRXZ01005870">
    <property type="protein sequence ID" value="GMH51509.1"/>
    <property type="molecule type" value="Genomic_DNA"/>
</dbReference>
<dbReference type="OrthoDB" id="10538953at2759"/>
<proteinExistence type="predicted"/>
<name>A0A9W6ZC20_9STRA</name>
<comment type="caution">
    <text evidence="1">The sequence shown here is derived from an EMBL/GenBank/DDBJ whole genome shotgun (WGS) entry which is preliminary data.</text>
</comment>
<accession>A0A9W6ZC20</accession>
<dbReference type="Proteomes" id="UP001165082">
    <property type="component" value="Unassembled WGS sequence"/>
</dbReference>
<keyword evidence="2" id="KW-1185">Reference proteome</keyword>
<sequence length="141" mass="15756">MLDAFTCRSSMTFGLRGGWPGIQSRLSLYEGKVNNGRYVTLRGASSFPSHYTTGWKQQLITDSSGAKRQATATEDDFEALFGLWTDGLSAHIQTLSQEQKAATQQARADARREIVVVECDAQTPVWLKKFLFMMKAEVDKL</sequence>
<organism evidence="1 2">
    <name type="scientific">Triparma retinervis</name>
    <dbReference type="NCBI Taxonomy" id="2557542"/>
    <lineage>
        <taxon>Eukaryota</taxon>
        <taxon>Sar</taxon>
        <taxon>Stramenopiles</taxon>
        <taxon>Ochrophyta</taxon>
        <taxon>Bolidophyceae</taxon>
        <taxon>Parmales</taxon>
        <taxon>Triparmaceae</taxon>
        <taxon>Triparma</taxon>
    </lineage>
</organism>
<evidence type="ECO:0000313" key="1">
    <source>
        <dbReference type="EMBL" id="GMH51509.1"/>
    </source>
</evidence>
<dbReference type="AlphaFoldDB" id="A0A9W6ZC20"/>